<sequence>MFPIGTSNGERGKKTVLPEMITLLIMAFAVGMDAFSVSLGMGIYELRLKQIFFIGITVGIFHVVMPLIGVLAGHMLSETFGKITGNIGGILLVILGLQMIVFCFRTDQQSLVLPVGGGIIIFSLILSVDSFSAGLSLGMFGARAAIAALCFGVVAVLLTWSGLLIGRKVQSLLGVYGELLGGIILIAFGLKLLFQFT</sequence>
<comment type="caution">
    <text evidence="9">The sequence shown here is derived from an EMBL/GenBank/DDBJ whole genome shotgun (WGS) entry which is preliminary data.</text>
</comment>
<dbReference type="InterPro" id="IPR022929">
    <property type="entry name" value="Put_MntP"/>
</dbReference>
<dbReference type="GO" id="GO:0005384">
    <property type="term" value="F:manganese ion transmembrane transporter activity"/>
    <property type="evidence" value="ECO:0007669"/>
    <property type="project" value="UniProtKB-UniRule"/>
</dbReference>
<comment type="function">
    <text evidence="8">Probably functions as a manganese efflux pump.</text>
</comment>
<dbReference type="EMBL" id="JAGYPJ010000001">
    <property type="protein sequence ID" value="MBS4200705.1"/>
    <property type="molecule type" value="Genomic_DNA"/>
</dbReference>
<dbReference type="PANTHER" id="PTHR35529">
    <property type="entry name" value="MANGANESE EFFLUX PUMP MNTP-RELATED"/>
    <property type="match status" value="1"/>
</dbReference>
<accession>A0A942YMH2</accession>
<dbReference type="PANTHER" id="PTHR35529:SF1">
    <property type="entry name" value="MANGANESE EFFLUX PUMP MNTP-RELATED"/>
    <property type="match status" value="1"/>
</dbReference>
<evidence type="ECO:0000256" key="7">
    <source>
        <dbReference type="ARBA" id="ARBA00023211"/>
    </source>
</evidence>
<dbReference type="AlphaFoldDB" id="A0A942YMH2"/>
<evidence type="ECO:0000256" key="2">
    <source>
        <dbReference type="ARBA" id="ARBA00022475"/>
    </source>
</evidence>
<proteinExistence type="inferred from homology"/>
<name>A0A942YMH2_9BACI</name>
<organism evidence="9 10">
    <name type="scientific">Lederbergia citrisecunda</name>
    <dbReference type="NCBI Taxonomy" id="2833583"/>
    <lineage>
        <taxon>Bacteria</taxon>
        <taxon>Bacillati</taxon>
        <taxon>Bacillota</taxon>
        <taxon>Bacilli</taxon>
        <taxon>Bacillales</taxon>
        <taxon>Bacillaceae</taxon>
        <taxon>Lederbergia</taxon>
    </lineage>
</organism>
<keyword evidence="5 8" id="KW-0406">Ion transport</keyword>
<dbReference type="HAMAP" id="MF_01521">
    <property type="entry name" value="MntP_pump"/>
    <property type="match status" value="1"/>
</dbReference>
<keyword evidence="1 8" id="KW-0813">Transport</keyword>
<comment type="subcellular location">
    <subcellularLocation>
        <location evidence="8">Cell membrane</location>
        <topology evidence="8">Multi-pass membrane protein</topology>
    </subcellularLocation>
</comment>
<evidence type="ECO:0000313" key="9">
    <source>
        <dbReference type="EMBL" id="MBS4200705.1"/>
    </source>
</evidence>
<keyword evidence="2 8" id="KW-1003">Cell membrane</keyword>
<gene>
    <name evidence="8" type="primary">mntP</name>
    <name evidence="9" type="ORF">KHA93_13785</name>
</gene>
<protein>
    <recommendedName>
        <fullName evidence="8">Putative manganese efflux pump MntP</fullName>
    </recommendedName>
</protein>
<keyword evidence="7 8" id="KW-0464">Manganese</keyword>
<keyword evidence="10" id="KW-1185">Reference proteome</keyword>
<evidence type="ECO:0000256" key="3">
    <source>
        <dbReference type="ARBA" id="ARBA00022692"/>
    </source>
</evidence>
<feature type="transmembrane region" description="Helical" evidence="8">
    <location>
        <begin position="83"/>
        <end position="104"/>
    </location>
</feature>
<evidence type="ECO:0000313" key="10">
    <source>
        <dbReference type="Proteomes" id="UP000682713"/>
    </source>
</evidence>
<evidence type="ECO:0000256" key="1">
    <source>
        <dbReference type="ARBA" id="ARBA00022448"/>
    </source>
</evidence>
<dbReference type="Pfam" id="PF02659">
    <property type="entry name" value="Mntp"/>
    <property type="match status" value="1"/>
</dbReference>
<keyword evidence="6 8" id="KW-0472">Membrane</keyword>
<comment type="similarity">
    <text evidence="8">Belongs to the MntP (TC 9.B.29) family.</text>
</comment>
<keyword evidence="3 8" id="KW-0812">Transmembrane</keyword>
<dbReference type="Proteomes" id="UP000682713">
    <property type="component" value="Unassembled WGS sequence"/>
</dbReference>
<feature type="transmembrane region" description="Helical" evidence="8">
    <location>
        <begin position="20"/>
        <end position="44"/>
    </location>
</feature>
<evidence type="ECO:0000256" key="6">
    <source>
        <dbReference type="ARBA" id="ARBA00023136"/>
    </source>
</evidence>
<feature type="transmembrane region" description="Helical" evidence="8">
    <location>
        <begin position="172"/>
        <end position="194"/>
    </location>
</feature>
<feature type="transmembrane region" description="Helical" evidence="8">
    <location>
        <begin position="140"/>
        <end position="160"/>
    </location>
</feature>
<feature type="transmembrane region" description="Helical" evidence="8">
    <location>
        <begin position="51"/>
        <end position="71"/>
    </location>
</feature>
<evidence type="ECO:0000256" key="5">
    <source>
        <dbReference type="ARBA" id="ARBA00023065"/>
    </source>
</evidence>
<keyword evidence="4 8" id="KW-1133">Transmembrane helix</keyword>
<reference evidence="9 10" key="1">
    <citation type="submission" date="2021-05" db="EMBL/GenBank/DDBJ databases">
        <title>Novel Bacillus species.</title>
        <authorList>
            <person name="Liu G."/>
        </authorList>
    </citation>
    <scope>NUCLEOTIDE SEQUENCE [LARGE SCALE GENOMIC DNA]</scope>
    <source>
        <strain evidence="9 10">FJAT-49732</strain>
    </source>
</reference>
<evidence type="ECO:0000256" key="4">
    <source>
        <dbReference type="ARBA" id="ARBA00022989"/>
    </source>
</evidence>
<dbReference type="InterPro" id="IPR003810">
    <property type="entry name" value="Mntp/YtaF"/>
</dbReference>
<evidence type="ECO:0000256" key="8">
    <source>
        <dbReference type="HAMAP-Rule" id="MF_01521"/>
    </source>
</evidence>
<dbReference type="GO" id="GO:0005886">
    <property type="term" value="C:plasma membrane"/>
    <property type="evidence" value="ECO:0007669"/>
    <property type="project" value="UniProtKB-SubCell"/>
</dbReference>
<feature type="transmembrane region" description="Helical" evidence="8">
    <location>
        <begin position="111"/>
        <end position="128"/>
    </location>
</feature>